<reference evidence="4 6" key="1">
    <citation type="submission" date="2015-09" db="EMBL/GenBank/DDBJ databases">
        <title>Draft Genome Sequence of Pseudoalteromonas lipolytica UCD-48B.</title>
        <authorList>
            <person name="Krusor M."/>
            <person name="Coil D.A."/>
            <person name="Lang J.M."/>
            <person name="Eisen J.A."/>
            <person name="Alexiev A."/>
        </authorList>
    </citation>
    <scope>NUCLEOTIDE SEQUENCE [LARGE SCALE GENOMIC DNA]</scope>
    <source>
        <strain evidence="4 6">UCD-48B</strain>
    </source>
</reference>
<dbReference type="PANTHER" id="PTHR43479">
    <property type="entry name" value="ACREF/ENVCD OPERON REPRESSOR-RELATED"/>
    <property type="match status" value="1"/>
</dbReference>
<protein>
    <submittedName>
        <fullName evidence="5">TetR/AcrR family transcriptional regulator</fullName>
    </submittedName>
</protein>
<dbReference type="InterPro" id="IPR001647">
    <property type="entry name" value="HTH_TetR"/>
</dbReference>
<dbReference type="Gene3D" id="1.10.357.10">
    <property type="entry name" value="Tetracycline Repressor, domain 2"/>
    <property type="match status" value="1"/>
</dbReference>
<dbReference type="Proteomes" id="UP001377972">
    <property type="component" value="Unassembled WGS sequence"/>
</dbReference>
<dbReference type="EMBL" id="JAQPZS010000006">
    <property type="protein sequence ID" value="MEJ6496033.1"/>
    <property type="molecule type" value="Genomic_DNA"/>
</dbReference>
<dbReference type="AlphaFoldDB" id="A0A0N8HL09"/>
<evidence type="ECO:0000259" key="3">
    <source>
        <dbReference type="PROSITE" id="PS50977"/>
    </source>
</evidence>
<evidence type="ECO:0000313" key="5">
    <source>
        <dbReference type="EMBL" id="MEJ6496033.1"/>
    </source>
</evidence>
<evidence type="ECO:0000313" key="6">
    <source>
        <dbReference type="Proteomes" id="UP000050378"/>
    </source>
</evidence>
<organism evidence="4 6">
    <name type="scientific">Pseudoalteromonas lipolytica</name>
    <dbReference type="NCBI Taxonomy" id="570156"/>
    <lineage>
        <taxon>Bacteria</taxon>
        <taxon>Pseudomonadati</taxon>
        <taxon>Pseudomonadota</taxon>
        <taxon>Gammaproteobacteria</taxon>
        <taxon>Alteromonadales</taxon>
        <taxon>Pseudoalteromonadaceae</taxon>
        <taxon>Pseudoalteromonas</taxon>
    </lineage>
</organism>
<dbReference type="InterPro" id="IPR009057">
    <property type="entry name" value="Homeodomain-like_sf"/>
</dbReference>
<dbReference type="GO" id="GO:0003677">
    <property type="term" value="F:DNA binding"/>
    <property type="evidence" value="ECO:0007669"/>
    <property type="project" value="UniProtKB-UniRule"/>
</dbReference>
<feature type="domain" description="HTH tetR-type" evidence="3">
    <location>
        <begin position="5"/>
        <end position="65"/>
    </location>
</feature>
<dbReference type="Pfam" id="PF00440">
    <property type="entry name" value="TetR_N"/>
    <property type="match status" value="1"/>
</dbReference>
<comment type="caution">
    <text evidence="4">The sequence shown here is derived from an EMBL/GenBank/DDBJ whole genome shotgun (WGS) entry which is preliminary data.</text>
</comment>
<gene>
    <name evidence="4" type="ORF">AOG27_00840</name>
    <name evidence="5" type="ORF">PQI24_08305</name>
</gene>
<dbReference type="EMBL" id="LJTC01000001">
    <property type="protein sequence ID" value="KPM85368.1"/>
    <property type="molecule type" value="Genomic_DNA"/>
</dbReference>
<evidence type="ECO:0000313" key="4">
    <source>
        <dbReference type="EMBL" id="KPM85368.1"/>
    </source>
</evidence>
<evidence type="ECO:0000313" key="7">
    <source>
        <dbReference type="Proteomes" id="UP001377972"/>
    </source>
</evidence>
<dbReference type="PROSITE" id="PS50977">
    <property type="entry name" value="HTH_TETR_2"/>
    <property type="match status" value="1"/>
</dbReference>
<dbReference type="Proteomes" id="UP000050378">
    <property type="component" value="Unassembled WGS sequence"/>
</dbReference>
<dbReference type="SUPFAM" id="SSF46689">
    <property type="entry name" value="Homeodomain-like"/>
    <property type="match status" value="1"/>
</dbReference>
<dbReference type="STRING" id="570156.AOG27_00840"/>
<dbReference type="PRINTS" id="PR00455">
    <property type="entry name" value="HTHTETR"/>
</dbReference>
<evidence type="ECO:0000256" key="1">
    <source>
        <dbReference type="ARBA" id="ARBA00023125"/>
    </source>
</evidence>
<sequence>MTKKEQTKQQILTASWQLFSELGYHQTSTRDIARAANVANGTVFSHFATKVEILKYSFESELEDILSRAKHSDSSTTATDRMYHYACFLYEFYLAKKEFSRELFKEIMWQQNELEPQLKAFKKRLINDNEATALDADIIIDIYFMTLMEGLNQEDSSVDSMLATLKAKLSKININ</sequence>
<feature type="DNA-binding region" description="H-T-H motif" evidence="2">
    <location>
        <begin position="28"/>
        <end position="47"/>
    </location>
</feature>
<accession>A0A0N8HL09</accession>
<keyword evidence="1 2" id="KW-0238">DNA-binding</keyword>
<dbReference type="InterPro" id="IPR023772">
    <property type="entry name" value="DNA-bd_HTH_TetR-type_CS"/>
</dbReference>
<dbReference type="InterPro" id="IPR050624">
    <property type="entry name" value="HTH-type_Tx_Regulator"/>
</dbReference>
<dbReference type="PATRIC" id="fig|570156.3.peg.166"/>
<name>A0A0N8HL09_9GAMM</name>
<dbReference type="PANTHER" id="PTHR43479:SF11">
    <property type="entry name" value="ACREF_ENVCD OPERON REPRESSOR-RELATED"/>
    <property type="match status" value="1"/>
</dbReference>
<proteinExistence type="predicted"/>
<dbReference type="RefSeq" id="WP_054551120.1">
    <property type="nucleotide sequence ID" value="NZ_JAQPZS010000006.1"/>
</dbReference>
<evidence type="ECO:0000256" key="2">
    <source>
        <dbReference type="PROSITE-ProRule" id="PRU00335"/>
    </source>
</evidence>
<reference evidence="5 7" key="2">
    <citation type="submission" date="2023-01" db="EMBL/GenBank/DDBJ databases">
        <title>Trichodesmium-associated heterotrophic epibiont bacteria.</title>
        <authorList>
            <person name="Cleveland C.S."/>
            <person name="Webb E.A."/>
        </authorList>
    </citation>
    <scope>NUCLEOTIDE SEQUENCE [LARGE SCALE GENOMIC DNA]</scope>
    <source>
        <strain evidence="5 7">USCH2</strain>
    </source>
</reference>
<dbReference type="PROSITE" id="PS01081">
    <property type="entry name" value="HTH_TETR_1"/>
    <property type="match status" value="1"/>
</dbReference>
<dbReference type="OrthoDB" id="116240at2"/>
<keyword evidence="7" id="KW-1185">Reference proteome</keyword>